<evidence type="ECO:0000313" key="2">
    <source>
        <dbReference type="EMBL" id="OZM56324.1"/>
    </source>
</evidence>
<dbReference type="Proteomes" id="UP000217083">
    <property type="component" value="Unassembled WGS sequence"/>
</dbReference>
<comment type="caution">
    <text evidence="2">The sequence shown here is derived from an EMBL/GenBank/DDBJ whole genome shotgun (WGS) entry which is preliminary data.</text>
</comment>
<evidence type="ECO:0000256" key="1">
    <source>
        <dbReference type="SAM" id="Phobius"/>
    </source>
</evidence>
<proteinExistence type="predicted"/>
<keyword evidence="1" id="KW-1133">Transmembrane helix</keyword>
<feature type="transmembrane region" description="Helical" evidence="1">
    <location>
        <begin position="6"/>
        <end position="24"/>
    </location>
</feature>
<dbReference type="RefSeq" id="WP_094925819.1">
    <property type="nucleotide sequence ID" value="NZ_NPIA01000007.1"/>
</dbReference>
<dbReference type="AlphaFoldDB" id="A0A263BRK3"/>
<reference evidence="2 3" key="2">
    <citation type="submission" date="2017-09" db="EMBL/GenBank/DDBJ databases">
        <title>Bacillus patelloidae sp. nov., isolated from the intestinal tract of a marine limpet.</title>
        <authorList>
            <person name="Liu R."/>
            <person name="Dong C."/>
            <person name="Shao Z."/>
        </authorList>
    </citation>
    <scope>NUCLEOTIDE SEQUENCE [LARGE SCALE GENOMIC DNA]</scope>
    <source>
        <strain evidence="2 3">SA5d-4</strain>
    </source>
</reference>
<keyword evidence="1" id="KW-0812">Transmembrane</keyword>
<keyword evidence="1" id="KW-0472">Membrane</keyword>
<gene>
    <name evidence="2" type="ORF">CIB95_12990</name>
</gene>
<dbReference type="EMBL" id="NPIA01000007">
    <property type="protein sequence ID" value="OZM56324.1"/>
    <property type="molecule type" value="Genomic_DNA"/>
</dbReference>
<accession>A0A263BRK3</accession>
<name>A0A263BRK3_9BACI</name>
<sequence>MKIFKALVVIILIISIVSNIYLLLERKERNIEYVKSFTSSIVFAEGVLDYMLDNEDYSNYKILQAYNAFIQLDVKISHNPQDYNNIFFLNNRLFFKDILVSNQEIKADSKDKILQLDGILKELKVKLTTTEHQPKKMSINELNKIIEATLKKYKN</sequence>
<evidence type="ECO:0000313" key="3">
    <source>
        <dbReference type="Proteomes" id="UP000217083"/>
    </source>
</evidence>
<reference evidence="3" key="1">
    <citation type="submission" date="2017-08" db="EMBL/GenBank/DDBJ databases">
        <authorList>
            <person name="Huang Z."/>
        </authorList>
    </citation>
    <scope>NUCLEOTIDE SEQUENCE [LARGE SCALE GENOMIC DNA]</scope>
    <source>
        <strain evidence="3">SA5d-4</strain>
    </source>
</reference>
<organism evidence="2 3">
    <name type="scientific">Lottiidibacillus patelloidae</name>
    <dbReference type="NCBI Taxonomy" id="2670334"/>
    <lineage>
        <taxon>Bacteria</taxon>
        <taxon>Bacillati</taxon>
        <taxon>Bacillota</taxon>
        <taxon>Bacilli</taxon>
        <taxon>Bacillales</taxon>
        <taxon>Bacillaceae</taxon>
        <taxon>Lottiidibacillus</taxon>
    </lineage>
</organism>
<protein>
    <submittedName>
        <fullName evidence="2">Uncharacterized protein</fullName>
    </submittedName>
</protein>
<keyword evidence="3" id="KW-1185">Reference proteome</keyword>